<evidence type="ECO:0000313" key="10">
    <source>
        <dbReference type="EMBL" id="SMC08060.1"/>
    </source>
</evidence>
<organism evidence="10 11">
    <name type="scientific">Sulfobacillus thermosulfidooxidans (strain DSM 9293 / VKM B-1269 / AT-1)</name>
    <dbReference type="NCBI Taxonomy" id="929705"/>
    <lineage>
        <taxon>Bacteria</taxon>
        <taxon>Bacillati</taxon>
        <taxon>Bacillota</taxon>
        <taxon>Clostridia</taxon>
        <taxon>Eubacteriales</taxon>
        <taxon>Clostridiales Family XVII. Incertae Sedis</taxon>
        <taxon>Sulfobacillus</taxon>
    </lineage>
</organism>
<dbReference type="PANTHER" id="PTHR43856">
    <property type="entry name" value="CARDIOLIPIN HYDROLASE"/>
    <property type="match status" value="1"/>
</dbReference>
<evidence type="ECO:0000313" key="11">
    <source>
        <dbReference type="Proteomes" id="UP000192660"/>
    </source>
</evidence>
<dbReference type="GO" id="GO:0004630">
    <property type="term" value="F:phospholipase D activity"/>
    <property type="evidence" value="ECO:0007669"/>
    <property type="project" value="UniProtKB-EC"/>
</dbReference>
<reference evidence="11" key="1">
    <citation type="submission" date="2017-04" db="EMBL/GenBank/DDBJ databases">
        <authorList>
            <person name="Varghese N."/>
            <person name="Submissions S."/>
        </authorList>
    </citation>
    <scope>NUCLEOTIDE SEQUENCE [LARGE SCALE GENOMIC DNA]</scope>
    <source>
        <strain evidence="11">DSM 9293</strain>
    </source>
</reference>
<dbReference type="GO" id="GO:0016891">
    <property type="term" value="F:RNA endonuclease activity producing 5'-phosphomonoesters, hydrolytic mechanism"/>
    <property type="evidence" value="ECO:0007669"/>
    <property type="project" value="TreeGrafter"/>
</dbReference>
<evidence type="ECO:0000256" key="5">
    <source>
        <dbReference type="ARBA" id="ARBA00022963"/>
    </source>
</evidence>
<feature type="region of interest" description="Disordered" evidence="7">
    <location>
        <begin position="348"/>
        <end position="373"/>
    </location>
</feature>
<dbReference type="PANTHER" id="PTHR43856:SF1">
    <property type="entry name" value="MITOCHONDRIAL CARDIOLIPIN HYDROLASE"/>
    <property type="match status" value="1"/>
</dbReference>
<evidence type="ECO:0000256" key="8">
    <source>
        <dbReference type="SAM" id="SignalP"/>
    </source>
</evidence>
<evidence type="ECO:0000256" key="1">
    <source>
        <dbReference type="ARBA" id="ARBA00000798"/>
    </source>
</evidence>
<keyword evidence="11" id="KW-1185">Reference proteome</keyword>
<evidence type="ECO:0000259" key="9">
    <source>
        <dbReference type="PROSITE" id="PS50035"/>
    </source>
</evidence>
<dbReference type="InterPro" id="IPR025202">
    <property type="entry name" value="PLD-like_dom"/>
</dbReference>
<dbReference type="AlphaFoldDB" id="A0A1W1WPX3"/>
<gene>
    <name evidence="10" type="ORF">SAMN00768000_3625</name>
</gene>
<evidence type="ECO:0000256" key="7">
    <source>
        <dbReference type="SAM" id="MobiDB-lite"/>
    </source>
</evidence>
<comment type="catalytic activity">
    <reaction evidence="1">
        <text>a 1,2-diacyl-sn-glycero-3-phosphocholine + H2O = a 1,2-diacyl-sn-glycero-3-phosphate + choline + H(+)</text>
        <dbReference type="Rhea" id="RHEA:14445"/>
        <dbReference type="ChEBI" id="CHEBI:15354"/>
        <dbReference type="ChEBI" id="CHEBI:15377"/>
        <dbReference type="ChEBI" id="CHEBI:15378"/>
        <dbReference type="ChEBI" id="CHEBI:57643"/>
        <dbReference type="ChEBI" id="CHEBI:58608"/>
        <dbReference type="EC" id="3.1.4.4"/>
    </reaction>
</comment>
<evidence type="ECO:0000256" key="4">
    <source>
        <dbReference type="ARBA" id="ARBA00022801"/>
    </source>
</evidence>
<dbReference type="Pfam" id="PF13091">
    <property type="entry name" value="PLDc_2"/>
    <property type="match status" value="2"/>
</dbReference>
<dbReference type="SUPFAM" id="SSF56024">
    <property type="entry name" value="Phospholipase D/nuclease"/>
    <property type="match status" value="2"/>
</dbReference>
<dbReference type="InterPro" id="IPR051406">
    <property type="entry name" value="PLD_domain"/>
</dbReference>
<dbReference type="Gene3D" id="3.30.870.10">
    <property type="entry name" value="Endonuclease Chain A"/>
    <property type="match status" value="2"/>
</dbReference>
<sequence>MSSHRIRAISPLVFLISLTGCGLSTPSAAAIPSLLPSAPPLATTTASTHTPALILEPGAGVTPWVTLIGQARTRIDLNAYLIDNSAILAALRHAGQRGVPIHVILAPNPYDDNAAVAQERQALATIPDCTVRYAPPRFDQAYAFDHAKYLIINPGTSHVAAIIGSPNFTDSAFDGAHLEVAATVTGSAAQAAAQVFQADWTDHLAGSSPRQTLVLSPGATIPWLRLLHTPGLIAMTTEEIGDDPTVLAAMAAKGSDLHLLCPAPSNSAAQARLATLAAAGVQIRTLATPYVHAKTIITASQAFLGSQNLSSVSLQDNREMGLIVSGSTRQALARWFAHWWSQATPWTPTGASAPSASPSSSSASATSRPWLPNGASMTTVRHLWGAPTRTYPTTYHGQAQIAWVYPTATVYFVDQHLVAVVDH</sequence>
<dbReference type="EMBL" id="FWWY01000002">
    <property type="protein sequence ID" value="SMC08060.1"/>
    <property type="molecule type" value="Genomic_DNA"/>
</dbReference>
<proteinExistence type="inferred from homology"/>
<dbReference type="Proteomes" id="UP000192660">
    <property type="component" value="Unassembled WGS sequence"/>
</dbReference>
<dbReference type="RefSeq" id="WP_242940721.1">
    <property type="nucleotide sequence ID" value="NZ_FWWY01000002.1"/>
</dbReference>
<dbReference type="PROSITE" id="PS51257">
    <property type="entry name" value="PROKAR_LIPOPROTEIN"/>
    <property type="match status" value="1"/>
</dbReference>
<feature type="signal peptide" evidence="8">
    <location>
        <begin position="1"/>
        <end position="29"/>
    </location>
</feature>
<protein>
    <recommendedName>
        <fullName evidence="3">phospholipase D</fullName>
        <ecNumber evidence="3">3.1.4.4</ecNumber>
    </recommendedName>
</protein>
<evidence type="ECO:0000256" key="3">
    <source>
        <dbReference type="ARBA" id="ARBA00012027"/>
    </source>
</evidence>
<keyword evidence="8" id="KW-0732">Signal</keyword>
<feature type="chain" id="PRO_5012686982" description="phospholipase D" evidence="8">
    <location>
        <begin position="30"/>
        <end position="423"/>
    </location>
</feature>
<evidence type="ECO:0000256" key="6">
    <source>
        <dbReference type="ARBA" id="ARBA00023098"/>
    </source>
</evidence>
<dbReference type="InterPro" id="IPR001736">
    <property type="entry name" value="PLipase_D/transphosphatidylase"/>
</dbReference>
<dbReference type="PROSITE" id="PS50035">
    <property type="entry name" value="PLD"/>
    <property type="match status" value="1"/>
</dbReference>
<feature type="domain" description="PLD phosphodiesterase" evidence="9">
    <location>
        <begin position="141"/>
        <end position="172"/>
    </location>
</feature>
<keyword evidence="6" id="KW-0443">Lipid metabolism</keyword>
<evidence type="ECO:0000256" key="2">
    <source>
        <dbReference type="ARBA" id="ARBA00008664"/>
    </source>
</evidence>
<feature type="compositionally biased region" description="Low complexity" evidence="7">
    <location>
        <begin position="348"/>
        <end position="367"/>
    </location>
</feature>
<keyword evidence="5" id="KW-0442">Lipid degradation</keyword>
<comment type="similarity">
    <text evidence="2">Belongs to the phospholipase D family.</text>
</comment>
<dbReference type="GO" id="GO:0006793">
    <property type="term" value="P:phosphorus metabolic process"/>
    <property type="evidence" value="ECO:0007669"/>
    <property type="project" value="UniProtKB-ARBA"/>
</dbReference>
<keyword evidence="4" id="KW-0378">Hydrolase</keyword>
<dbReference type="EC" id="3.1.4.4" evidence="3"/>
<accession>A0A1W1WPX3</accession>
<name>A0A1W1WPX3_SULTA</name>
<dbReference type="GO" id="GO:0016042">
    <property type="term" value="P:lipid catabolic process"/>
    <property type="evidence" value="ECO:0007669"/>
    <property type="project" value="UniProtKB-KW"/>
</dbReference>